<dbReference type="AlphaFoldDB" id="A0A165VC40"/>
<name>A0A165VC40_9AGAM</name>
<evidence type="ECO:0000313" key="1">
    <source>
        <dbReference type="EMBL" id="KZT29461.1"/>
    </source>
</evidence>
<keyword evidence="2" id="KW-1185">Reference proteome</keyword>
<protein>
    <submittedName>
        <fullName evidence="1">Uncharacterized protein</fullName>
    </submittedName>
</protein>
<gene>
    <name evidence="1" type="ORF">NEOLEDRAFT_1128225</name>
</gene>
<proteinExistence type="predicted"/>
<evidence type="ECO:0000313" key="2">
    <source>
        <dbReference type="Proteomes" id="UP000076761"/>
    </source>
</evidence>
<accession>A0A165VC40</accession>
<dbReference type="EMBL" id="KV425554">
    <property type="protein sequence ID" value="KZT29461.1"/>
    <property type="molecule type" value="Genomic_DNA"/>
</dbReference>
<dbReference type="InParanoid" id="A0A165VC40"/>
<organism evidence="1 2">
    <name type="scientific">Neolentinus lepideus HHB14362 ss-1</name>
    <dbReference type="NCBI Taxonomy" id="1314782"/>
    <lineage>
        <taxon>Eukaryota</taxon>
        <taxon>Fungi</taxon>
        <taxon>Dikarya</taxon>
        <taxon>Basidiomycota</taxon>
        <taxon>Agaricomycotina</taxon>
        <taxon>Agaricomycetes</taxon>
        <taxon>Gloeophyllales</taxon>
        <taxon>Gloeophyllaceae</taxon>
        <taxon>Neolentinus</taxon>
    </lineage>
</organism>
<sequence length="64" mass="6939">MEFYGSTFIPSKPYIEGDGLRERSTPTVQNPPVIFRVVACTSSSIAWAKAIVASDATQARGQYA</sequence>
<reference evidence="1 2" key="1">
    <citation type="journal article" date="2016" name="Mol. Biol. Evol.">
        <title>Comparative Genomics of Early-Diverging Mushroom-Forming Fungi Provides Insights into the Origins of Lignocellulose Decay Capabilities.</title>
        <authorList>
            <person name="Nagy L.G."/>
            <person name="Riley R."/>
            <person name="Tritt A."/>
            <person name="Adam C."/>
            <person name="Daum C."/>
            <person name="Floudas D."/>
            <person name="Sun H."/>
            <person name="Yadav J.S."/>
            <person name="Pangilinan J."/>
            <person name="Larsson K.H."/>
            <person name="Matsuura K."/>
            <person name="Barry K."/>
            <person name="Labutti K."/>
            <person name="Kuo R."/>
            <person name="Ohm R.A."/>
            <person name="Bhattacharya S.S."/>
            <person name="Shirouzu T."/>
            <person name="Yoshinaga Y."/>
            <person name="Martin F.M."/>
            <person name="Grigoriev I.V."/>
            <person name="Hibbett D.S."/>
        </authorList>
    </citation>
    <scope>NUCLEOTIDE SEQUENCE [LARGE SCALE GENOMIC DNA]</scope>
    <source>
        <strain evidence="1 2">HHB14362 ss-1</strain>
    </source>
</reference>
<dbReference type="Proteomes" id="UP000076761">
    <property type="component" value="Unassembled WGS sequence"/>
</dbReference>